<proteinExistence type="predicted"/>
<dbReference type="AlphaFoldDB" id="A0A1F6MBD8"/>
<accession>A0A1F6MBD8</accession>
<dbReference type="Proteomes" id="UP000176282">
    <property type="component" value="Unassembled WGS sequence"/>
</dbReference>
<dbReference type="STRING" id="1798680.A3J66_02080"/>
<reference evidence="1 2" key="1">
    <citation type="journal article" date="2016" name="Nat. Commun.">
        <title>Thousands of microbial genomes shed light on interconnected biogeochemical processes in an aquifer system.</title>
        <authorList>
            <person name="Anantharaman K."/>
            <person name="Brown C.T."/>
            <person name="Hug L.A."/>
            <person name="Sharon I."/>
            <person name="Castelle C.J."/>
            <person name="Probst A.J."/>
            <person name="Thomas B.C."/>
            <person name="Singh A."/>
            <person name="Wilkins M.J."/>
            <person name="Karaoz U."/>
            <person name="Brodie E.L."/>
            <person name="Williams K.H."/>
            <person name="Hubbard S.S."/>
            <person name="Banfield J.F."/>
        </authorList>
    </citation>
    <scope>NUCLEOTIDE SEQUENCE [LARGE SCALE GENOMIC DNA]</scope>
</reference>
<evidence type="ECO:0000313" key="2">
    <source>
        <dbReference type="Proteomes" id="UP000176282"/>
    </source>
</evidence>
<evidence type="ECO:0000313" key="1">
    <source>
        <dbReference type="EMBL" id="OGH68823.1"/>
    </source>
</evidence>
<dbReference type="EMBL" id="MFQB01000006">
    <property type="protein sequence ID" value="OGH68823.1"/>
    <property type="molecule type" value="Genomic_DNA"/>
</dbReference>
<sequence length="290" mass="33951">MSERQPGPVENPAVQKERELEWRRRTIELNQKEYDALVVAVQKFLSTGEPLSLEVLDRGAAASRFLEYNDEQGHFSFDDSEYKEKKRLGLYGDRVSTHIDRVSPKFAETLRQATYGARFMRGSHGDTSLTVPLALRREMQGAEIQQLRDVAEFYNKRILGDPRQSYEDLDPEIENLRSAGWERIREVQKKADPYISADTEVSTRHVDEYEKIRREFLRAGDDKRVHMVGVHAHEMTSHILTKTHADEFAERLTYFQEHPEESVDLDRRNSFVRLAGEIDKEWVKEHPYRD</sequence>
<gene>
    <name evidence="1" type="ORF">A3J66_02080</name>
</gene>
<name>A0A1F6MBD8_9BACT</name>
<comment type="caution">
    <text evidence="1">The sequence shown here is derived from an EMBL/GenBank/DDBJ whole genome shotgun (WGS) entry which is preliminary data.</text>
</comment>
<organism evidence="1 2">
    <name type="scientific">Candidatus Magasanikbacteria bacterium RIFCSPHIGHO2_02_FULL_47_14</name>
    <dbReference type="NCBI Taxonomy" id="1798680"/>
    <lineage>
        <taxon>Bacteria</taxon>
        <taxon>Candidatus Magasanikiibacteriota</taxon>
    </lineage>
</organism>
<protein>
    <submittedName>
        <fullName evidence="1">Uncharacterized protein</fullName>
    </submittedName>
</protein>